<evidence type="ECO:0000256" key="1">
    <source>
        <dbReference type="SAM" id="Coils"/>
    </source>
</evidence>
<sequence length="278" mass="31806">MDLPQLSVSPAQIIVGILSAAIAFAGSYWVYQRTKRDKETRWRIENIYESGLEEVNAVIEEEEFPGSPRNRQDASFWDNISYTEKLRLGPTRMSKGNQYYHLLEDLEKAERKFISLNGKITSQFPDDVIKNQETSVQLLAGGTVNPAGNDPSDGKVGILQSWVSLGSIVEDHLPEILDVGTQEELRELLLPEEGLEEHQYPDRPTFFMGSGLQPEQLSFLDEEFPEWVDSLYVLIEEGYLEDYLRARQQQHDIKEELKDAAQEVRRLAEKDIESLNTD</sequence>
<feature type="coiled-coil region" evidence="1">
    <location>
        <begin position="243"/>
        <end position="278"/>
    </location>
</feature>
<dbReference type="EMBL" id="CP069188">
    <property type="protein sequence ID" value="QRV13831.1"/>
    <property type="molecule type" value="Genomic_DNA"/>
</dbReference>
<evidence type="ECO:0000313" key="3">
    <source>
        <dbReference type="EMBL" id="QRV13831.1"/>
    </source>
</evidence>
<keyword evidence="2" id="KW-1133">Transmembrane helix</keyword>
<feature type="transmembrane region" description="Helical" evidence="2">
    <location>
        <begin position="12"/>
        <end position="31"/>
    </location>
</feature>
<keyword evidence="4" id="KW-1185">Reference proteome</keyword>
<reference evidence="3 4" key="1">
    <citation type="submission" date="2021-01" db="EMBL/GenBank/DDBJ databases">
        <title>Genome Sequence and Methylation Pattern of Haloterrigena salifodinae BOL5-1, An Extremely Halophilic Archaeon from a Bolivian Salt Mine.</title>
        <authorList>
            <person name="DasSarma P."/>
            <person name="Anton B.P."/>
            <person name="DasSarma S.L."/>
            <person name="von Ehrenheim H.A.L."/>
            <person name="Martinez F.L."/>
            <person name="Guzman D."/>
            <person name="Roberts R.J."/>
            <person name="DasSarma S."/>
        </authorList>
    </citation>
    <scope>NUCLEOTIDE SEQUENCE [LARGE SCALE GENOMIC DNA]</scope>
    <source>
        <strain evidence="3 4">BOL5-1</strain>
    </source>
</reference>
<name>A0A8T8DX27_9EURY</name>
<protein>
    <submittedName>
        <fullName evidence="3">Uncharacterized protein</fullName>
    </submittedName>
</protein>
<keyword evidence="2" id="KW-0812">Transmembrane</keyword>
<evidence type="ECO:0000256" key="2">
    <source>
        <dbReference type="SAM" id="Phobius"/>
    </source>
</evidence>
<dbReference type="Proteomes" id="UP000637819">
    <property type="component" value="Chromosome"/>
</dbReference>
<keyword evidence="2" id="KW-0472">Membrane</keyword>
<dbReference type="GeneID" id="62876019"/>
<gene>
    <name evidence="3" type="ORF">JMJ58_12805</name>
</gene>
<dbReference type="AlphaFoldDB" id="A0A8T8DX27"/>
<dbReference type="RefSeq" id="WP_204746781.1">
    <property type="nucleotide sequence ID" value="NZ_CP069188.1"/>
</dbReference>
<accession>A0A8T8DX27</accession>
<evidence type="ECO:0000313" key="4">
    <source>
        <dbReference type="Proteomes" id="UP000637819"/>
    </source>
</evidence>
<proteinExistence type="predicted"/>
<dbReference type="KEGG" id="hsal:JMJ58_12805"/>
<organism evidence="3 4">
    <name type="scientific">Haloterrigena salifodinae</name>
    <dbReference type="NCBI Taxonomy" id="2675099"/>
    <lineage>
        <taxon>Archaea</taxon>
        <taxon>Methanobacteriati</taxon>
        <taxon>Methanobacteriota</taxon>
        <taxon>Stenosarchaea group</taxon>
        <taxon>Halobacteria</taxon>
        <taxon>Halobacteriales</taxon>
        <taxon>Natrialbaceae</taxon>
        <taxon>Haloterrigena</taxon>
    </lineage>
</organism>
<keyword evidence="1" id="KW-0175">Coiled coil</keyword>